<keyword evidence="6" id="KW-0645">Protease</keyword>
<reference evidence="6 7" key="1">
    <citation type="submission" date="2021-03" db="EMBL/GenBank/DDBJ databases">
        <title>Genomic Encyclopedia of Type Strains, Phase IV (KMG-IV): sequencing the most valuable type-strain genomes for metagenomic binning, comparative biology and taxonomic classification.</title>
        <authorList>
            <person name="Goeker M."/>
        </authorList>
    </citation>
    <scope>NUCLEOTIDE SEQUENCE [LARGE SCALE GENOMIC DNA]</scope>
    <source>
        <strain evidence="6 7">DSM 12287</strain>
    </source>
</reference>
<dbReference type="RefSeq" id="WP_209542986.1">
    <property type="nucleotide sequence ID" value="NZ_BAAADX010000003.1"/>
</dbReference>
<feature type="transmembrane region" description="Helical" evidence="5">
    <location>
        <begin position="384"/>
        <end position="406"/>
    </location>
</feature>
<protein>
    <submittedName>
        <fullName evidence="6">Membrane associated rhomboid family serine protease</fullName>
    </submittedName>
</protein>
<dbReference type="GO" id="GO:0006508">
    <property type="term" value="P:proteolysis"/>
    <property type="evidence" value="ECO:0007669"/>
    <property type="project" value="UniProtKB-KW"/>
</dbReference>
<comment type="subcellular location">
    <subcellularLocation>
        <location evidence="1">Membrane</location>
        <topology evidence="1">Multi-pass membrane protein</topology>
    </subcellularLocation>
</comment>
<dbReference type="SUPFAM" id="SSF144091">
    <property type="entry name" value="Rhomboid-like"/>
    <property type="match status" value="1"/>
</dbReference>
<dbReference type="Gene3D" id="1.20.1540.10">
    <property type="entry name" value="Rhomboid-like"/>
    <property type="match status" value="1"/>
</dbReference>
<accession>A0A8J7R5Y3</accession>
<feature type="transmembrane region" description="Helical" evidence="5">
    <location>
        <begin position="12"/>
        <end position="30"/>
    </location>
</feature>
<proteinExistence type="predicted"/>
<evidence type="ECO:0000256" key="5">
    <source>
        <dbReference type="SAM" id="Phobius"/>
    </source>
</evidence>
<dbReference type="GO" id="GO:0016020">
    <property type="term" value="C:membrane"/>
    <property type="evidence" value="ECO:0007669"/>
    <property type="project" value="UniProtKB-SubCell"/>
</dbReference>
<dbReference type="GO" id="GO:0008233">
    <property type="term" value="F:peptidase activity"/>
    <property type="evidence" value="ECO:0007669"/>
    <property type="project" value="UniProtKB-KW"/>
</dbReference>
<keyword evidence="7" id="KW-1185">Reference proteome</keyword>
<evidence type="ECO:0000256" key="1">
    <source>
        <dbReference type="ARBA" id="ARBA00004141"/>
    </source>
</evidence>
<evidence type="ECO:0000256" key="4">
    <source>
        <dbReference type="ARBA" id="ARBA00023136"/>
    </source>
</evidence>
<organism evidence="6 7">
    <name type="scientific">Halorubrum trapanicum</name>
    <dbReference type="NCBI Taxonomy" id="29284"/>
    <lineage>
        <taxon>Archaea</taxon>
        <taxon>Methanobacteriati</taxon>
        <taxon>Methanobacteriota</taxon>
        <taxon>Stenosarchaea group</taxon>
        <taxon>Halobacteria</taxon>
        <taxon>Halobacteriales</taxon>
        <taxon>Haloferacaceae</taxon>
        <taxon>Halorubrum</taxon>
    </lineage>
</organism>
<feature type="transmembrane region" description="Helical" evidence="5">
    <location>
        <begin position="195"/>
        <end position="228"/>
    </location>
</feature>
<gene>
    <name evidence="6" type="ORF">J2744_000029</name>
</gene>
<comment type="caution">
    <text evidence="6">The sequence shown here is derived from an EMBL/GenBank/DDBJ whole genome shotgun (WGS) entry which is preliminary data.</text>
</comment>
<dbReference type="Proteomes" id="UP000770586">
    <property type="component" value="Unassembled WGS sequence"/>
</dbReference>
<dbReference type="OrthoDB" id="205691at2157"/>
<feature type="transmembrane region" description="Helical" evidence="5">
    <location>
        <begin position="271"/>
        <end position="295"/>
    </location>
</feature>
<sequence>MVAEALTSDAVHLAAGAAGVAVALVAVYLIDRPAGEWTRALRSRLLLGVPWGTLVVIAGVIAVYLFVQSGIDDPNRPVVIPFRSWSYFYPEGLLWSSFAHSSRGHITGNLLSALVAGGLAEYAYGHFPDGRDVDDGDRLGVRLRRFPGRLRGVPARLRRLPSRARRLSGRIRRLPSRISAVESPGSNPYVRAFLIVPGAAVAFGLVSALFALGPVIGFSVVVFAYWGFALVSRPIAAVVAMAGTTLVGVLYDAVRVPVAFAEASPSYGAPSWANIAIQGHALGLIGGALIAVLLLRRRARKRDETSRGRSGIESDGDATAGRWRFHPTAAASGDGSAADATESDSDADATERSALVVFGALLLFGASRRLWAVYWYLGNEQYELYRAVGVGLLGLLAAIVAVAAVARDDPLWPARATPDPETLRAGIRSATPAAVGLLLLVAALAVVAGPGVVPNLVTVDDGDLPGEPVEVEGYQVTYAENVENQLVGVVDVEAFGRSTSVNTSGVIVSDPDREIWTTAVSKGNLAFWGYRAVDVGGTGWRETVWVQRVGWVAANDGSTYRVDAVRNETRRTLFTSEPARAEPRIDGRNVTVAATRGGFELRVTGPVGNASAPLPAANESVTLRGVTFVQRSDAVFAVRGETRVRIAQRETYEGRQ</sequence>
<dbReference type="AlphaFoldDB" id="A0A8J7R5Y3"/>
<evidence type="ECO:0000313" key="6">
    <source>
        <dbReference type="EMBL" id="MBP1900377.1"/>
    </source>
</evidence>
<keyword evidence="2 5" id="KW-0812">Transmembrane</keyword>
<feature type="transmembrane region" description="Helical" evidence="5">
    <location>
        <begin position="235"/>
        <end position="251"/>
    </location>
</feature>
<dbReference type="InterPro" id="IPR035952">
    <property type="entry name" value="Rhomboid-like_sf"/>
</dbReference>
<feature type="transmembrane region" description="Helical" evidence="5">
    <location>
        <begin position="355"/>
        <end position="378"/>
    </location>
</feature>
<evidence type="ECO:0000313" key="7">
    <source>
        <dbReference type="Proteomes" id="UP000770586"/>
    </source>
</evidence>
<feature type="transmembrane region" description="Helical" evidence="5">
    <location>
        <begin position="45"/>
        <end position="67"/>
    </location>
</feature>
<keyword evidence="3 5" id="KW-1133">Transmembrane helix</keyword>
<name>A0A8J7R5Y3_9EURY</name>
<dbReference type="EMBL" id="JAGGKE010000001">
    <property type="protein sequence ID" value="MBP1900377.1"/>
    <property type="molecule type" value="Genomic_DNA"/>
</dbReference>
<feature type="transmembrane region" description="Helical" evidence="5">
    <location>
        <begin position="433"/>
        <end position="453"/>
    </location>
</feature>
<evidence type="ECO:0000256" key="2">
    <source>
        <dbReference type="ARBA" id="ARBA00022692"/>
    </source>
</evidence>
<keyword evidence="4 5" id="KW-0472">Membrane</keyword>
<keyword evidence="6" id="KW-0378">Hydrolase</keyword>
<evidence type="ECO:0000256" key="3">
    <source>
        <dbReference type="ARBA" id="ARBA00022989"/>
    </source>
</evidence>